<dbReference type="Proteomes" id="UP000054783">
    <property type="component" value="Unassembled WGS sequence"/>
</dbReference>
<keyword evidence="3" id="KW-1185">Reference proteome</keyword>
<dbReference type="OrthoDB" id="10494746at2759"/>
<gene>
    <name evidence="2" type="ORF">T12_8445</name>
</gene>
<organism evidence="2 3">
    <name type="scientific">Trichinella patagoniensis</name>
    <dbReference type="NCBI Taxonomy" id="990121"/>
    <lineage>
        <taxon>Eukaryota</taxon>
        <taxon>Metazoa</taxon>
        <taxon>Ecdysozoa</taxon>
        <taxon>Nematoda</taxon>
        <taxon>Enoplea</taxon>
        <taxon>Dorylaimia</taxon>
        <taxon>Trichinellida</taxon>
        <taxon>Trichinellidae</taxon>
        <taxon>Trichinella</taxon>
    </lineage>
</organism>
<evidence type="ECO:0000256" key="1">
    <source>
        <dbReference type="SAM" id="MobiDB-lite"/>
    </source>
</evidence>
<evidence type="ECO:0000313" key="2">
    <source>
        <dbReference type="EMBL" id="KRY05252.1"/>
    </source>
</evidence>
<accession>A0A0V0YY98</accession>
<evidence type="ECO:0000313" key="3">
    <source>
        <dbReference type="Proteomes" id="UP000054783"/>
    </source>
</evidence>
<protein>
    <submittedName>
        <fullName evidence="2">Uncharacterized protein</fullName>
    </submittedName>
</protein>
<reference evidence="2 3" key="1">
    <citation type="submission" date="2015-01" db="EMBL/GenBank/DDBJ databases">
        <title>Evolution of Trichinella species and genotypes.</title>
        <authorList>
            <person name="Korhonen P.K."/>
            <person name="Edoardo P."/>
            <person name="Giuseppe L.R."/>
            <person name="Gasser R.B."/>
        </authorList>
    </citation>
    <scope>NUCLEOTIDE SEQUENCE [LARGE SCALE GENOMIC DNA]</scope>
    <source>
        <strain evidence="2">ISS2496</strain>
    </source>
</reference>
<feature type="region of interest" description="Disordered" evidence="1">
    <location>
        <begin position="1"/>
        <end position="54"/>
    </location>
</feature>
<feature type="non-terminal residue" evidence="2">
    <location>
        <position position="1"/>
    </location>
</feature>
<dbReference type="AlphaFoldDB" id="A0A0V0YY98"/>
<proteinExistence type="predicted"/>
<comment type="caution">
    <text evidence="2">The sequence shown here is derived from an EMBL/GenBank/DDBJ whole genome shotgun (WGS) entry which is preliminary data.</text>
</comment>
<name>A0A0V0YY98_9BILA</name>
<sequence length="54" mass="6245">LFRTERHQPRRRDPTRADGAQQSRTEEEQYPHTVGQIVISAYGSPGRGQRDPVR</sequence>
<feature type="compositionally biased region" description="Basic and acidic residues" evidence="1">
    <location>
        <begin position="1"/>
        <end position="16"/>
    </location>
</feature>
<dbReference type="EMBL" id="JYDQ01001411">
    <property type="protein sequence ID" value="KRY05252.1"/>
    <property type="molecule type" value="Genomic_DNA"/>
</dbReference>